<dbReference type="STRING" id="46731.A0A3M6UFP8"/>
<dbReference type="SUPFAM" id="SSF48403">
    <property type="entry name" value="Ankyrin repeat"/>
    <property type="match status" value="1"/>
</dbReference>
<accession>A0A3M6UFP8</accession>
<gene>
    <name evidence="4" type="ORF">pdam_00013786</name>
</gene>
<dbReference type="SMART" id="SM00248">
    <property type="entry name" value="ANK"/>
    <property type="match status" value="2"/>
</dbReference>
<dbReference type="PANTHER" id="PTHR24171">
    <property type="entry name" value="ANKYRIN REPEAT DOMAIN-CONTAINING PROTEIN 39-RELATED"/>
    <property type="match status" value="1"/>
</dbReference>
<dbReference type="GO" id="GO:0031436">
    <property type="term" value="C:BRCA1-BARD1 complex"/>
    <property type="evidence" value="ECO:0007669"/>
    <property type="project" value="TreeGrafter"/>
</dbReference>
<comment type="caution">
    <text evidence="4">The sequence shown here is derived from an EMBL/GenBank/DDBJ whole genome shotgun (WGS) entry which is preliminary data.</text>
</comment>
<dbReference type="PANTHER" id="PTHR24171:SF8">
    <property type="entry name" value="BRCA1-ASSOCIATED RING DOMAIN PROTEIN 1"/>
    <property type="match status" value="1"/>
</dbReference>
<dbReference type="Pfam" id="PF12796">
    <property type="entry name" value="Ank_2"/>
    <property type="match status" value="1"/>
</dbReference>
<reference evidence="4 5" key="1">
    <citation type="journal article" date="2018" name="Sci. Rep.">
        <title>Comparative analysis of the Pocillopora damicornis genome highlights role of immune system in coral evolution.</title>
        <authorList>
            <person name="Cunning R."/>
            <person name="Bay R.A."/>
            <person name="Gillette P."/>
            <person name="Baker A.C."/>
            <person name="Traylor-Knowles N."/>
        </authorList>
    </citation>
    <scope>NUCLEOTIDE SEQUENCE [LARGE SCALE GENOMIC DNA]</scope>
    <source>
        <strain evidence="4">RSMAS</strain>
        <tissue evidence="4">Whole animal</tissue>
    </source>
</reference>
<evidence type="ECO:0000256" key="3">
    <source>
        <dbReference type="PROSITE-ProRule" id="PRU00023"/>
    </source>
</evidence>
<dbReference type="OMA" id="TALIDCT"/>
<proteinExistence type="predicted"/>
<name>A0A3M6UFP8_POCDA</name>
<dbReference type="Proteomes" id="UP000275408">
    <property type="component" value="Unassembled WGS sequence"/>
</dbReference>
<dbReference type="GO" id="GO:0085020">
    <property type="term" value="P:protein K6-linked ubiquitination"/>
    <property type="evidence" value="ECO:0007669"/>
    <property type="project" value="TreeGrafter"/>
</dbReference>
<dbReference type="InterPro" id="IPR036770">
    <property type="entry name" value="Ankyrin_rpt-contain_sf"/>
</dbReference>
<feature type="repeat" description="ANK" evidence="3">
    <location>
        <begin position="67"/>
        <end position="99"/>
    </location>
</feature>
<dbReference type="GO" id="GO:0070531">
    <property type="term" value="C:BRCA1-A complex"/>
    <property type="evidence" value="ECO:0007669"/>
    <property type="project" value="TreeGrafter"/>
</dbReference>
<dbReference type="GO" id="GO:0004842">
    <property type="term" value="F:ubiquitin-protein transferase activity"/>
    <property type="evidence" value="ECO:0007669"/>
    <property type="project" value="TreeGrafter"/>
</dbReference>
<evidence type="ECO:0000313" key="5">
    <source>
        <dbReference type="Proteomes" id="UP000275408"/>
    </source>
</evidence>
<feature type="repeat" description="ANK" evidence="3">
    <location>
        <begin position="34"/>
        <end position="66"/>
    </location>
</feature>
<dbReference type="InterPro" id="IPR002110">
    <property type="entry name" value="Ankyrin_rpt"/>
</dbReference>
<keyword evidence="2 3" id="KW-0040">ANK repeat</keyword>
<dbReference type="Gene3D" id="1.25.40.20">
    <property type="entry name" value="Ankyrin repeat-containing domain"/>
    <property type="match status" value="1"/>
</dbReference>
<protein>
    <submittedName>
        <fullName evidence="4">Uncharacterized protein</fullName>
    </submittedName>
</protein>
<organism evidence="4 5">
    <name type="scientific">Pocillopora damicornis</name>
    <name type="common">Cauliflower coral</name>
    <name type="synonym">Millepora damicornis</name>
    <dbReference type="NCBI Taxonomy" id="46731"/>
    <lineage>
        <taxon>Eukaryota</taxon>
        <taxon>Metazoa</taxon>
        <taxon>Cnidaria</taxon>
        <taxon>Anthozoa</taxon>
        <taxon>Hexacorallia</taxon>
        <taxon>Scleractinia</taxon>
        <taxon>Astrocoeniina</taxon>
        <taxon>Pocilloporidae</taxon>
        <taxon>Pocillopora</taxon>
    </lineage>
</organism>
<dbReference type="PRINTS" id="PR01415">
    <property type="entry name" value="ANKYRIN"/>
</dbReference>
<evidence type="ECO:0000256" key="2">
    <source>
        <dbReference type="ARBA" id="ARBA00023043"/>
    </source>
</evidence>
<keyword evidence="5" id="KW-1185">Reference proteome</keyword>
<keyword evidence="1" id="KW-0677">Repeat</keyword>
<dbReference type="PROSITE" id="PS50297">
    <property type="entry name" value="ANK_REP_REGION"/>
    <property type="match status" value="2"/>
</dbReference>
<dbReference type="OrthoDB" id="426293at2759"/>
<dbReference type="EMBL" id="RCHS01001624">
    <property type="protein sequence ID" value="RMX52472.1"/>
    <property type="molecule type" value="Genomic_DNA"/>
</dbReference>
<evidence type="ECO:0000256" key="1">
    <source>
        <dbReference type="ARBA" id="ARBA00022737"/>
    </source>
</evidence>
<dbReference type="AlphaFoldDB" id="A0A3M6UFP8"/>
<evidence type="ECO:0000313" key="4">
    <source>
        <dbReference type="EMBL" id="RMX52472.1"/>
    </source>
</evidence>
<dbReference type="PROSITE" id="PS50088">
    <property type="entry name" value="ANK_REPEAT"/>
    <property type="match status" value="2"/>
</dbReference>
<sequence length="118" mass="12915">MGEQLVWACKNGDLDQVKDIMEKPGFDVNAEILNGRSGIHFAADYGQSNVIEYLLSKGADINRADKYGITPLLASIYESNTDCVKLLLEKGADKTLKAPDGSPYIECAETDEIKSLLM</sequence>